<evidence type="ECO:0000256" key="4">
    <source>
        <dbReference type="ARBA" id="ARBA00023015"/>
    </source>
</evidence>
<dbReference type="EMBL" id="JAPDRL010000001">
    <property type="protein sequence ID" value="KAJ9669804.1"/>
    <property type="molecule type" value="Genomic_DNA"/>
</dbReference>
<keyword evidence="9" id="KW-1185">Reference proteome</keyword>
<evidence type="ECO:0000256" key="7">
    <source>
        <dbReference type="SAM" id="MobiDB-lite"/>
    </source>
</evidence>
<reference evidence="8" key="1">
    <citation type="submission" date="2022-10" db="EMBL/GenBank/DDBJ databases">
        <title>Culturing micro-colonial fungi from biological soil crusts in the Mojave desert and describing Neophaeococcomyces mojavensis, and introducing the new genera and species Taxawa tesnikishii.</title>
        <authorList>
            <person name="Kurbessoian T."/>
            <person name="Stajich J.E."/>
        </authorList>
    </citation>
    <scope>NUCLEOTIDE SEQUENCE</scope>
    <source>
        <strain evidence="8">TK_1</strain>
    </source>
</reference>
<dbReference type="InterPro" id="IPR001680">
    <property type="entry name" value="WD40_rpt"/>
</dbReference>
<keyword evidence="2 6" id="KW-0853">WD repeat</keyword>
<evidence type="ECO:0000256" key="5">
    <source>
        <dbReference type="ARBA" id="ARBA00023163"/>
    </source>
</evidence>
<feature type="repeat" description="WD" evidence="6">
    <location>
        <begin position="177"/>
        <end position="208"/>
    </location>
</feature>
<dbReference type="PROSITE" id="PS50082">
    <property type="entry name" value="WD_REPEATS_2"/>
    <property type="match status" value="2"/>
</dbReference>
<dbReference type="InterPro" id="IPR015943">
    <property type="entry name" value="WD40/YVTN_repeat-like_dom_sf"/>
</dbReference>
<feature type="compositionally biased region" description="Low complexity" evidence="7">
    <location>
        <begin position="281"/>
        <end position="293"/>
    </location>
</feature>
<dbReference type="Gene3D" id="2.130.10.10">
    <property type="entry name" value="YVTN repeat-like/Quinoprotein amine dehydrogenase"/>
    <property type="match status" value="1"/>
</dbReference>
<name>A0ABQ9P5H9_9PEZI</name>
<proteinExistence type="inferred from homology"/>
<keyword evidence="5" id="KW-0804">Transcription</keyword>
<evidence type="ECO:0000256" key="1">
    <source>
        <dbReference type="ARBA" id="ARBA00008075"/>
    </source>
</evidence>
<evidence type="ECO:0000256" key="3">
    <source>
        <dbReference type="ARBA" id="ARBA00022737"/>
    </source>
</evidence>
<feature type="region of interest" description="Disordered" evidence="7">
    <location>
        <begin position="351"/>
        <end position="378"/>
    </location>
</feature>
<dbReference type="InterPro" id="IPR051243">
    <property type="entry name" value="PcG_WD-repeat"/>
</dbReference>
<dbReference type="Proteomes" id="UP001172684">
    <property type="component" value="Unassembled WGS sequence"/>
</dbReference>
<sequence length="469" mass="51485">MRSPGELPSLRASIRLGDKGDNVSTCFYDVKFYPYVLPGEDLLFAVTGDKHTIICRPVLEKDNAIEILRWFVDEETNEDGEPNASLNSLEWTQDFETGEPLVCVTGSNPKIKLLNVCTGALVKTLTGHGSLVNDLAVSPLTPHVLASCSEDYTVRIWCLDPKYEKQPCALMCAGGLGEGHKEAVLTIAWHRTGRYLLSGGMDTVVNMWVIPDLPNEDTGTDNMTIIHYPHFSTSEIHRDYVDCVRFYNDLILSRSAKENKILLWRIDGFNSSHPPPPSTSAPPKTSSSPPTRSAFGARFQRLLQFEAPLTNLFYMRFGLFHAPEKHPILVMGNERSKLFFWDLQALEEGFEASDPQQHGRGGRGGYRGRGKSALGSGRQGVLREESIASNVSGVSSNVGSVGVSSATSTGSGGERKWNIGDPFRGIVAHKSITVGKVTFATRALGWSGGGEWCVAVGDNGMICLFRRWE</sequence>
<evidence type="ECO:0000256" key="2">
    <source>
        <dbReference type="ARBA" id="ARBA00022574"/>
    </source>
</evidence>
<accession>A0ABQ9P5H9</accession>
<feature type="region of interest" description="Disordered" evidence="7">
    <location>
        <begin position="272"/>
        <end position="293"/>
    </location>
</feature>
<comment type="similarity">
    <text evidence="1">Belongs to the WD repeat ESC family.</text>
</comment>
<evidence type="ECO:0000256" key="6">
    <source>
        <dbReference type="PROSITE-ProRule" id="PRU00221"/>
    </source>
</evidence>
<protein>
    <recommendedName>
        <fullName evidence="10">Polycomb protein EED</fullName>
    </recommendedName>
</protein>
<keyword evidence="4" id="KW-0805">Transcription regulation</keyword>
<evidence type="ECO:0000313" key="9">
    <source>
        <dbReference type="Proteomes" id="UP001172684"/>
    </source>
</evidence>
<dbReference type="PANTHER" id="PTHR10253">
    <property type="entry name" value="POLYCOMB PROTEIN"/>
    <property type="match status" value="1"/>
</dbReference>
<comment type="caution">
    <text evidence="8">The sequence shown here is derived from an EMBL/GenBank/DDBJ whole genome shotgun (WGS) entry which is preliminary data.</text>
</comment>
<keyword evidence="3" id="KW-0677">Repeat</keyword>
<gene>
    <name evidence="8" type="ORF">H2201_000190</name>
</gene>
<organism evidence="8 9">
    <name type="scientific">Coniosporium apollinis</name>
    <dbReference type="NCBI Taxonomy" id="61459"/>
    <lineage>
        <taxon>Eukaryota</taxon>
        <taxon>Fungi</taxon>
        <taxon>Dikarya</taxon>
        <taxon>Ascomycota</taxon>
        <taxon>Pezizomycotina</taxon>
        <taxon>Dothideomycetes</taxon>
        <taxon>Dothideomycetes incertae sedis</taxon>
        <taxon>Coniosporium</taxon>
    </lineage>
</organism>
<dbReference type="PROSITE" id="PS50294">
    <property type="entry name" value="WD_REPEATS_REGION"/>
    <property type="match status" value="2"/>
</dbReference>
<dbReference type="Pfam" id="PF00400">
    <property type="entry name" value="WD40"/>
    <property type="match status" value="2"/>
</dbReference>
<dbReference type="SMART" id="SM00320">
    <property type="entry name" value="WD40"/>
    <property type="match status" value="4"/>
</dbReference>
<dbReference type="SUPFAM" id="SSF50978">
    <property type="entry name" value="WD40 repeat-like"/>
    <property type="match status" value="1"/>
</dbReference>
<evidence type="ECO:0008006" key="10">
    <source>
        <dbReference type="Google" id="ProtNLM"/>
    </source>
</evidence>
<dbReference type="InterPro" id="IPR036322">
    <property type="entry name" value="WD40_repeat_dom_sf"/>
</dbReference>
<evidence type="ECO:0000313" key="8">
    <source>
        <dbReference type="EMBL" id="KAJ9669804.1"/>
    </source>
</evidence>
<feature type="repeat" description="WD" evidence="6">
    <location>
        <begin position="125"/>
        <end position="157"/>
    </location>
</feature>